<dbReference type="EMBL" id="VEPZ02001317">
    <property type="protein sequence ID" value="KAE8680983.1"/>
    <property type="molecule type" value="Genomic_DNA"/>
</dbReference>
<dbReference type="PANTHER" id="PTHR22765:SF434">
    <property type="entry name" value="GB|AAD18119.1-RELATED"/>
    <property type="match status" value="1"/>
</dbReference>
<evidence type="ECO:0000313" key="4">
    <source>
        <dbReference type="Proteomes" id="UP000436088"/>
    </source>
</evidence>
<dbReference type="SMART" id="SM00184">
    <property type="entry name" value="RING"/>
    <property type="match status" value="1"/>
</dbReference>
<sequence>MNSGSAEFDVVVSGNNNSLLISLIPYPTQQFDLGDAITMPENHSVMSPYCAQQFDLDQAITMMENPQSRKQAVAGLVSGMPTVNHASGICSVCMESFEKSEEAARRVSCGHVYHHNCITGWLLNGNCNSCPICRYGISG</sequence>
<dbReference type="PROSITE" id="PS50089">
    <property type="entry name" value="ZF_RING_2"/>
    <property type="match status" value="1"/>
</dbReference>
<dbReference type="Pfam" id="PF13639">
    <property type="entry name" value="zf-RING_2"/>
    <property type="match status" value="1"/>
</dbReference>
<protein>
    <recommendedName>
        <fullName evidence="2">RING-type domain-containing protein</fullName>
    </recommendedName>
</protein>
<gene>
    <name evidence="3" type="ORF">F3Y22_tig00111356pilonHSYRG00114</name>
</gene>
<keyword evidence="4" id="KW-1185">Reference proteome</keyword>
<dbReference type="GO" id="GO:0061630">
    <property type="term" value="F:ubiquitin protein ligase activity"/>
    <property type="evidence" value="ECO:0007669"/>
    <property type="project" value="TreeGrafter"/>
</dbReference>
<keyword evidence="1" id="KW-0479">Metal-binding</keyword>
<dbReference type="PANTHER" id="PTHR22765">
    <property type="entry name" value="RING FINGER AND PROTEASE ASSOCIATED DOMAIN-CONTAINING"/>
    <property type="match status" value="1"/>
</dbReference>
<evidence type="ECO:0000256" key="1">
    <source>
        <dbReference type="PROSITE-ProRule" id="PRU00175"/>
    </source>
</evidence>
<feature type="domain" description="RING-type" evidence="2">
    <location>
        <begin position="90"/>
        <end position="134"/>
    </location>
</feature>
<evidence type="ECO:0000313" key="3">
    <source>
        <dbReference type="EMBL" id="KAE8680983.1"/>
    </source>
</evidence>
<dbReference type="InterPro" id="IPR013083">
    <property type="entry name" value="Znf_RING/FYVE/PHD"/>
</dbReference>
<dbReference type="SUPFAM" id="SSF57850">
    <property type="entry name" value="RING/U-box"/>
    <property type="match status" value="1"/>
</dbReference>
<reference evidence="3" key="1">
    <citation type="submission" date="2019-09" db="EMBL/GenBank/DDBJ databases">
        <title>Draft genome information of white flower Hibiscus syriacus.</title>
        <authorList>
            <person name="Kim Y.-M."/>
        </authorList>
    </citation>
    <scope>NUCLEOTIDE SEQUENCE [LARGE SCALE GENOMIC DNA]</scope>
    <source>
        <strain evidence="3">YM2019G1</strain>
    </source>
</reference>
<keyword evidence="1" id="KW-0862">Zinc</keyword>
<organism evidence="3 4">
    <name type="scientific">Hibiscus syriacus</name>
    <name type="common">Rose of Sharon</name>
    <dbReference type="NCBI Taxonomy" id="106335"/>
    <lineage>
        <taxon>Eukaryota</taxon>
        <taxon>Viridiplantae</taxon>
        <taxon>Streptophyta</taxon>
        <taxon>Embryophyta</taxon>
        <taxon>Tracheophyta</taxon>
        <taxon>Spermatophyta</taxon>
        <taxon>Magnoliopsida</taxon>
        <taxon>eudicotyledons</taxon>
        <taxon>Gunneridae</taxon>
        <taxon>Pentapetalae</taxon>
        <taxon>rosids</taxon>
        <taxon>malvids</taxon>
        <taxon>Malvales</taxon>
        <taxon>Malvaceae</taxon>
        <taxon>Malvoideae</taxon>
        <taxon>Hibiscus</taxon>
    </lineage>
</organism>
<dbReference type="Proteomes" id="UP000436088">
    <property type="component" value="Unassembled WGS sequence"/>
</dbReference>
<dbReference type="GO" id="GO:0008270">
    <property type="term" value="F:zinc ion binding"/>
    <property type="evidence" value="ECO:0007669"/>
    <property type="project" value="UniProtKB-KW"/>
</dbReference>
<evidence type="ECO:0000259" key="2">
    <source>
        <dbReference type="PROSITE" id="PS50089"/>
    </source>
</evidence>
<dbReference type="GO" id="GO:0006511">
    <property type="term" value="P:ubiquitin-dependent protein catabolic process"/>
    <property type="evidence" value="ECO:0007669"/>
    <property type="project" value="TreeGrafter"/>
</dbReference>
<dbReference type="AlphaFoldDB" id="A0A6A2YNT6"/>
<keyword evidence="1" id="KW-0863">Zinc-finger</keyword>
<accession>A0A6A2YNT6</accession>
<comment type="caution">
    <text evidence="3">The sequence shown here is derived from an EMBL/GenBank/DDBJ whole genome shotgun (WGS) entry which is preliminary data.</text>
</comment>
<dbReference type="Gene3D" id="3.30.40.10">
    <property type="entry name" value="Zinc/RING finger domain, C3HC4 (zinc finger)"/>
    <property type="match status" value="1"/>
</dbReference>
<proteinExistence type="predicted"/>
<dbReference type="InterPro" id="IPR051826">
    <property type="entry name" value="E3_ubiquitin-ligase_domain"/>
</dbReference>
<dbReference type="InterPro" id="IPR001841">
    <property type="entry name" value="Znf_RING"/>
</dbReference>
<name>A0A6A2YNT6_HIBSY</name>